<sequence>MTLTQQLYARGRSPLSTRTNTPYIRRLGHPQDLLMVVTHPLLRPEEDPLTVAADADVALADLLEQPAKQSSNSVVTADELTTVEHATLEDDTGYSKASARRAKMKKGITYASALLSCICAGSIMIFSLYAPQFQTHMGYSQVQVNLLSILGEAGMYLTTPIVGISADMYGSAVLSLLSAILFGVAYALAAWAYAAHLPYFTMMISFLFIGGGTACMYFGSITACAKTFTSNRGLALGLPITAYGLSSLWQSQVAAAFFIDRESGEVHVPGLFAFFAVFLATIGLIATVGYHFGYQPDSVVASSKKIQHAAAKLGSDEEAPLLDDDGTFNRQSGSSAATLGAGGVDVDEDDDGKTILLTRKQMVLAFAKDWTAWGAALGLFTTIGPGEMFLNNLGSIIRSLPAAGPSTATNVSIISFSSASMRIAAGIVSDYISSKEGRRYSRMWVMLFFASLLVFGHFLVGLGGLEVSNGWWFWAVSASLGAGYGAIFTLAPTVVSLVWGAERFGTNWGVLFVFPAVGSIVYELIYAAIYDYHTYGERLCYGLSCYQATFLVTGTSCVVAIVTWIGVWRLGWQRRGLFI</sequence>
<evidence type="ECO:0000313" key="1">
    <source>
        <dbReference type="EMBL" id="KAK9319749.1"/>
    </source>
</evidence>
<proteinExistence type="predicted"/>
<dbReference type="EMBL" id="MU970165">
    <property type="protein sequence ID" value="KAK9319749.1"/>
    <property type="molecule type" value="Genomic_DNA"/>
</dbReference>
<accession>A0ACC3TF66</accession>
<keyword evidence="2" id="KW-1185">Reference proteome</keyword>
<reference evidence="2" key="1">
    <citation type="journal article" date="2024" name="Front. Bioeng. Biotechnol.">
        <title>Genome-scale model development and genomic sequencing of the oleaginous clade Lipomyces.</title>
        <authorList>
            <person name="Czajka J.J."/>
            <person name="Han Y."/>
            <person name="Kim J."/>
            <person name="Mondo S.J."/>
            <person name="Hofstad B.A."/>
            <person name="Robles A."/>
            <person name="Haridas S."/>
            <person name="Riley R."/>
            <person name="LaButti K."/>
            <person name="Pangilinan J."/>
            <person name="Andreopoulos W."/>
            <person name="Lipzen A."/>
            <person name="Yan J."/>
            <person name="Wang M."/>
            <person name="Ng V."/>
            <person name="Grigoriev I.V."/>
            <person name="Spatafora J.W."/>
            <person name="Magnuson J.K."/>
            <person name="Baker S.E."/>
            <person name="Pomraning K.R."/>
        </authorList>
    </citation>
    <scope>NUCLEOTIDE SEQUENCE [LARGE SCALE GENOMIC DNA]</scope>
    <source>
        <strain evidence="2">CBS 10300</strain>
    </source>
</reference>
<gene>
    <name evidence="1" type="ORF">V1517DRAFT_331557</name>
</gene>
<evidence type="ECO:0000313" key="2">
    <source>
        <dbReference type="Proteomes" id="UP001489719"/>
    </source>
</evidence>
<dbReference type="Proteomes" id="UP001489719">
    <property type="component" value="Unassembled WGS sequence"/>
</dbReference>
<name>A0ACC3TF66_9ASCO</name>
<organism evidence="1 2">
    <name type="scientific">Lipomyces orientalis</name>
    <dbReference type="NCBI Taxonomy" id="1233043"/>
    <lineage>
        <taxon>Eukaryota</taxon>
        <taxon>Fungi</taxon>
        <taxon>Dikarya</taxon>
        <taxon>Ascomycota</taxon>
        <taxon>Saccharomycotina</taxon>
        <taxon>Lipomycetes</taxon>
        <taxon>Lipomycetales</taxon>
        <taxon>Lipomycetaceae</taxon>
        <taxon>Lipomyces</taxon>
    </lineage>
</organism>
<protein>
    <submittedName>
        <fullName evidence="1">Major facilitator superfamily domain-containing protein</fullName>
    </submittedName>
</protein>
<comment type="caution">
    <text evidence="1">The sequence shown here is derived from an EMBL/GenBank/DDBJ whole genome shotgun (WGS) entry which is preliminary data.</text>
</comment>